<dbReference type="PANTHER" id="PTHR30632:SF0">
    <property type="entry name" value="SULFATE-BINDING PROTEIN"/>
    <property type="match status" value="1"/>
</dbReference>
<feature type="binding site" evidence="5">
    <location>
        <position position="40"/>
    </location>
    <ligand>
        <name>molybdate</name>
        <dbReference type="ChEBI" id="CHEBI:36264"/>
    </ligand>
</feature>
<dbReference type="KEGG" id="ipo:Ilyop_1395"/>
<feature type="binding site" evidence="5">
    <location>
        <position position="67"/>
    </location>
    <ligand>
        <name>molybdate</name>
        <dbReference type="ChEBI" id="CHEBI:36264"/>
    </ligand>
</feature>
<dbReference type="AlphaFoldDB" id="E3HAI8"/>
<organism evidence="7 8">
    <name type="scientific">Ilyobacter polytropus (strain ATCC 51220 / DSM 2926 / LMG 16218 / CuHBu1)</name>
    <dbReference type="NCBI Taxonomy" id="572544"/>
    <lineage>
        <taxon>Bacteria</taxon>
        <taxon>Fusobacteriati</taxon>
        <taxon>Fusobacteriota</taxon>
        <taxon>Fusobacteriia</taxon>
        <taxon>Fusobacteriales</taxon>
        <taxon>Fusobacteriaceae</taxon>
        <taxon>Ilyobacter</taxon>
    </lineage>
</organism>
<dbReference type="OrthoDB" id="9785015at2"/>
<keyword evidence="2 5" id="KW-0500">Molybdenum</keyword>
<dbReference type="EMBL" id="CP002281">
    <property type="protein sequence ID" value="ADO83175.1"/>
    <property type="molecule type" value="Genomic_DNA"/>
</dbReference>
<evidence type="ECO:0000256" key="2">
    <source>
        <dbReference type="ARBA" id="ARBA00022505"/>
    </source>
</evidence>
<keyword evidence="8" id="KW-1185">Reference proteome</keyword>
<dbReference type="eggNOG" id="COG0725">
    <property type="taxonomic scope" value="Bacteria"/>
</dbReference>
<dbReference type="GO" id="GO:0015689">
    <property type="term" value="P:molybdate ion transport"/>
    <property type="evidence" value="ECO:0007669"/>
    <property type="project" value="InterPro"/>
</dbReference>
<dbReference type="NCBIfam" id="TIGR01256">
    <property type="entry name" value="modA"/>
    <property type="match status" value="1"/>
</dbReference>
<name>E3HAI8_ILYPC</name>
<evidence type="ECO:0000256" key="3">
    <source>
        <dbReference type="ARBA" id="ARBA00022723"/>
    </source>
</evidence>
<dbReference type="PROSITE" id="PS51257">
    <property type="entry name" value="PROKAR_LIPOPROTEIN"/>
    <property type="match status" value="1"/>
</dbReference>
<dbReference type="PANTHER" id="PTHR30632">
    <property type="entry name" value="MOLYBDATE-BINDING PERIPLASMIC PROTEIN"/>
    <property type="match status" value="1"/>
</dbReference>
<dbReference type="SUPFAM" id="SSF53850">
    <property type="entry name" value="Periplasmic binding protein-like II"/>
    <property type="match status" value="1"/>
</dbReference>
<dbReference type="Gene3D" id="3.40.190.10">
    <property type="entry name" value="Periplasmic binding protein-like II"/>
    <property type="match status" value="2"/>
</dbReference>
<sequence>MKKTLKFTIIALFSILFYACGTNGDKTEAKKEITISAAASLTEIMDELKPIYEEKYNTELTVNLASSGTLQRQIEEGAPVDVFISASGKKMDILMEKELLEKGTREDLLKNNLVLIANKESSDKVKSLKDLSKGDVKVSIGEPGSVPAGRYAKESLEYYGDYESIEAKLIFAKNVKQVLSYVESGEVDAGMVYGSDAVNLKNSVIIQKIEAESHSPIVYPGAVIRDSENKESAKEFIEFFKTSEIKELAEKYGFEI</sequence>
<gene>
    <name evidence="7" type="ordered locus">Ilyop_1395</name>
</gene>
<comment type="similarity">
    <text evidence="1">Belongs to the bacterial solute-binding protein ModA family.</text>
</comment>
<dbReference type="RefSeq" id="WP_013387842.1">
    <property type="nucleotide sequence ID" value="NC_014632.1"/>
</dbReference>
<dbReference type="GO" id="GO:1901359">
    <property type="term" value="F:tungstate binding"/>
    <property type="evidence" value="ECO:0007669"/>
    <property type="project" value="UniProtKB-ARBA"/>
</dbReference>
<dbReference type="HOGENOM" id="CLU_065520_3_1_0"/>
<keyword evidence="3 5" id="KW-0479">Metal-binding</keyword>
<evidence type="ECO:0000256" key="1">
    <source>
        <dbReference type="ARBA" id="ARBA00009175"/>
    </source>
</evidence>
<keyword evidence="4 6" id="KW-0732">Signal</keyword>
<dbReference type="GO" id="GO:0046872">
    <property type="term" value="F:metal ion binding"/>
    <property type="evidence" value="ECO:0007669"/>
    <property type="project" value="UniProtKB-KW"/>
</dbReference>
<proteinExistence type="inferred from homology"/>
<evidence type="ECO:0000313" key="7">
    <source>
        <dbReference type="EMBL" id="ADO83175.1"/>
    </source>
</evidence>
<dbReference type="FunFam" id="3.40.190.10:FF:000035">
    <property type="entry name" value="Molybdate ABC transporter substrate-binding protein"/>
    <property type="match status" value="1"/>
</dbReference>
<dbReference type="Proteomes" id="UP000006875">
    <property type="component" value="Chromosome"/>
</dbReference>
<dbReference type="InterPro" id="IPR050682">
    <property type="entry name" value="ModA/WtpA"/>
</dbReference>
<evidence type="ECO:0000256" key="4">
    <source>
        <dbReference type="ARBA" id="ARBA00022729"/>
    </source>
</evidence>
<evidence type="ECO:0000313" key="8">
    <source>
        <dbReference type="Proteomes" id="UP000006875"/>
    </source>
</evidence>
<dbReference type="GO" id="GO:0030973">
    <property type="term" value="F:molybdate ion binding"/>
    <property type="evidence" value="ECO:0007669"/>
    <property type="project" value="TreeGrafter"/>
</dbReference>
<feature type="binding site" evidence="5">
    <location>
        <position position="148"/>
    </location>
    <ligand>
        <name>molybdate</name>
        <dbReference type="ChEBI" id="CHEBI:36264"/>
    </ligand>
</feature>
<dbReference type="PIRSF" id="PIRSF004846">
    <property type="entry name" value="ModA"/>
    <property type="match status" value="1"/>
</dbReference>
<protein>
    <submittedName>
        <fullName evidence="7">Molybdenum ABC transporter, periplasmic molybdate-binding protein</fullName>
    </submittedName>
</protein>
<feature type="chain" id="PRO_5003170037" evidence="6">
    <location>
        <begin position="20"/>
        <end position="256"/>
    </location>
</feature>
<reference evidence="7 8" key="1">
    <citation type="journal article" date="2010" name="Stand. Genomic Sci.">
        <title>Complete genome sequence of Ilyobacter polytropus type strain (CuHbu1).</title>
        <authorList>
            <person name="Sikorski J."/>
            <person name="Chertkov O."/>
            <person name="Lapidus A."/>
            <person name="Nolan M."/>
            <person name="Lucas S."/>
            <person name="Del Rio T.G."/>
            <person name="Tice H."/>
            <person name="Cheng J.F."/>
            <person name="Tapia R."/>
            <person name="Han C."/>
            <person name="Goodwin L."/>
            <person name="Pitluck S."/>
            <person name="Liolios K."/>
            <person name="Ivanova N."/>
            <person name="Mavromatis K."/>
            <person name="Mikhailova N."/>
            <person name="Pati A."/>
            <person name="Chen A."/>
            <person name="Palaniappan K."/>
            <person name="Land M."/>
            <person name="Hauser L."/>
            <person name="Chang Y.J."/>
            <person name="Jeffries C.D."/>
            <person name="Brambilla E."/>
            <person name="Yasawong M."/>
            <person name="Rohde M."/>
            <person name="Pukall R."/>
            <person name="Spring S."/>
            <person name="Goker M."/>
            <person name="Woyke T."/>
            <person name="Bristow J."/>
            <person name="Eisen J.A."/>
            <person name="Markowitz V."/>
            <person name="Hugenholtz P."/>
            <person name="Kyrpides N.C."/>
            <person name="Klenk H.P."/>
        </authorList>
    </citation>
    <scope>NUCLEOTIDE SEQUENCE [LARGE SCALE GENOMIC DNA]</scope>
    <source>
        <strain evidence="8">ATCC 51220 / DSM 2926 / LMG 16218 / CuHBu1</strain>
    </source>
</reference>
<dbReference type="InterPro" id="IPR041879">
    <property type="entry name" value="YvgL-like_PBP2"/>
</dbReference>
<dbReference type="Pfam" id="PF13531">
    <property type="entry name" value="SBP_bac_11"/>
    <property type="match status" value="1"/>
</dbReference>
<dbReference type="InterPro" id="IPR005950">
    <property type="entry name" value="ModA"/>
</dbReference>
<evidence type="ECO:0000256" key="5">
    <source>
        <dbReference type="PIRSR" id="PIRSR004846-1"/>
    </source>
</evidence>
<dbReference type="CDD" id="cd13537">
    <property type="entry name" value="PBP2_YvgL_like"/>
    <property type="match status" value="1"/>
</dbReference>
<feature type="signal peptide" evidence="6">
    <location>
        <begin position="1"/>
        <end position="19"/>
    </location>
</feature>
<accession>E3HAI8</accession>
<evidence type="ECO:0000256" key="6">
    <source>
        <dbReference type="SAM" id="SignalP"/>
    </source>
</evidence>
<feature type="binding site" evidence="5">
    <location>
        <position position="175"/>
    </location>
    <ligand>
        <name>molybdate</name>
        <dbReference type="ChEBI" id="CHEBI:36264"/>
    </ligand>
</feature>
<feature type="binding site" evidence="5">
    <location>
        <position position="193"/>
    </location>
    <ligand>
        <name>molybdate</name>
        <dbReference type="ChEBI" id="CHEBI:36264"/>
    </ligand>
</feature>
<dbReference type="STRING" id="572544.Ilyop_1395"/>